<dbReference type="CDD" id="cd06588">
    <property type="entry name" value="PhnB_like"/>
    <property type="match status" value="1"/>
</dbReference>
<proteinExistence type="predicted"/>
<gene>
    <name evidence="2" type="ORF">GCM10009416_46640</name>
</gene>
<name>A0ABP3R4X8_9PROT</name>
<dbReference type="InterPro" id="IPR028973">
    <property type="entry name" value="PhnB-like"/>
</dbReference>
<evidence type="ECO:0000259" key="1">
    <source>
        <dbReference type="Pfam" id="PF06983"/>
    </source>
</evidence>
<dbReference type="PIRSF" id="PIRSF021700">
    <property type="entry name" value="3_dmu_93_MTrfase"/>
    <property type="match status" value="1"/>
</dbReference>
<evidence type="ECO:0000313" key="2">
    <source>
        <dbReference type="EMBL" id="GAA0603702.1"/>
    </source>
</evidence>
<dbReference type="PANTHER" id="PTHR33990">
    <property type="entry name" value="PROTEIN YJDN-RELATED"/>
    <property type="match status" value="1"/>
</dbReference>
<dbReference type="SUPFAM" id="SSF54593">
    <property type="entry name" value="Glyoxalase/Bleomycin resistance protein/Dihydroxybiphenyl dioxygenase"/>
    <property type="match status" value="1"/>
</dbReference>
<dbReference type="Gene3D" id="3.10.180.10">
    <property type="entry name" value="2,3-Dihydroxybiphenyl 1,2-Dioxygenase, domain 1"/>
    <property type="match status" value="1"/>
</dbReference>
<dbReference type="Pfam" id="PF06983">
    <property type="entry name" value="3-dmu-9_3-mt"/>
    <property type="match status" value="1"/>
</dbReference>
<protein>
    <submittedName>
        <fullName evidence="2">VOC family protein</fullName>
    </submittedName>
</protein>
<sequence length="164" mass="17241">MSKIAPCLWFGGEAEEAAGFYVSLLPGSRVERVQESHADGPAGKAGAVLVVEFTLAGQRFLALNGGARADYGHAVSFQVDCADQAEVDRLWDALSAGGGAPERCGWVRDRYGVPWQIVPTALPRMLADPDPAKARRVMQAMLGMAKLDIAALQAAHDGGPPPSA</sequence>
<feature type="domain" description="PhnB-like" evidence="1">
    <location>
        <begin position="3"/>
        <end position="118"/>
    </location>
</feature>
<accession>A0ABP3R4X8</accession>
<keyword evidence="3" id="KW-1185">Reference proteome</keyword>
<comment type="caution">
    <text evidence="2">The sequence shown here is derived from an EMBL/GenBank/DDBJ whole genome shotgun (WGS) entry which is preliminary data.</text>
</comment>
<dbReference type="PANTHER" id="PTHR33990:SF2">
    <property type="entry name" value="PHNB-LIKE DOMAIN-CONTAINING PROTEIN"/>
    <property type="match status" value="1"/>
</dbReference>
<evidence type="ECO:0000313" key="3">
    <source>
        <dbReference type="Proteomes" id="UP001501588"/>
    </source>
</evidence>
<dbReference type="InterPro" id="IPR029068">
    <property type="entry name" value="Glyas_Bleomycin-R_OHBP_Dase"/>
</dbReference>
<reference evidence="3" key="1">
    <citation type="journal article" date="2019" name="Int. J. Syst. Evol. Microbiol.">
        <title>The Global Catalogue of Microorganisms (GCM) 10K type strain sequencing project: providing services to taxonomists for standard genome sequencing and annotation.</title>
        <authorList>
            <consortium name="The Broad Institute Genomics Platform"/>
            <consortium name="The Broad Institute Genome Sequencing Center for Infectious Disease"/>
            <person name="Wu L."/>
            <person name="Ma J."/>
        </authorList>
    </citation>
    <scope>NUCLEOTIDE SEQUENCE [LARGE SCALE GENOMIC DNA]</scope>
    <source>
        <strain evidence="3">JCM 9933</strain>
    </source>
</reference>
<dbReference type="Proteomes" id="UP001501588">
    <property type="component" value="Unassembled WGS sequence"/>
</dbReference>
<dbReference type="RefSeq" id="WP_343897836.1">
    <property type="nucleotide sequence ID" value="NZ_BAAAFZ010000092.1"/>
</dbReference>
<dbReference type="InterPro" id="IPR009725">
    <property type="entry name" value="3_dmu_93_MTrfase"/>
</dbReference>
<organism evidence="2 3">
    <name type="scientific">Craurococcus roseus</name>
    <dbReference type="NCBI Taxonomy" id="77585"/>
    <lineage>
        <taxon>Bacteria</taxon>
        <taxon>Pseudomonadati</taxon>
        <taxon>Pseudomonadota</taxon>
        <taxon>Alphaproteobacteria</taxon>
        <taxon>Acetobacterales</taxon>
        <taxon>Acetobacteraceae</taxon>
        <taxon>Craurococcus</taxon>
    </lineage>
</organism>
<dbReference type="EMBL" id="BAAAFZ010000092">
    <property type="protein sequence ID" value="GAA0603702.1"/>
    <property type="molecule type" value="Genomic_DNA"/>
</dbReference>